<evidence type="ECO:0000313" key="3">
    <source>
        <dbReference type="Proteomes" id="UP000193309"/>
    </source>
</evidence>
<dbReference type="Proteomes" id="UP000193309">
    <property type="component" value="Unassembled WGS sequence"/>
</dbReference>
<gene>
    <name evidence="2" type="ORF">SAMN06295981_2498</name>
</gene>
<keyword evidence="3" id="KW-1185">Reference proteome</keyword>
<sequence>MALTSKFPVSLVREQIARARKRPPVEERFAAVDRKVAQMPKLGDISLAVERADSSFRHVFTTGPLDPDSRVAAGSVTKLFTHAIIFRLIDEQKLTYDTAIASRVPAGSLDGLHVIRGEDYGSEITVRHLLNQTSGLASWEDTRDPGGRDVIDQIVDWDRVVGVDEQMETAARSGAKFPPGQGIRAHFSDLNAELLSQVAQHTTGKTFQELAYHYVITPLELEHTTFVRPGVHDYAEVHTPKHPVWSSRYLSSSLGSAGILSTALDLLTFIRAFHTGRLFDLGHIQNPTLRRIQHRPLRYGNGMLAMGLPKVLSPLVPAPLILGHTGVHGAFAFYCPSRSAFIAGSVNSIETNPFEVIYRYLDAL</sequence>
<proteinExistence type="predicted"/>
<dbReference type="PANTHER" id="PTHR43283">
    <property type="entry name" value="BETA-LACTAMASE-RELATED"/>
    <property type="match status" value="1"/>
</dbReference>
<dbReference type="SUPFAM" id="SSF56601">
    <property type="entry name" value="beta-lactamase/transpeptidase-like"/>
    <property type="match status" value="1"/>
</dbReference>
<accession>A0A1X7KE52</accession>
<dbReference type="Pfam" id="PF00144">
    <property type="entry name" value="Beta-lactamase"/>
    <property type="match status" value="1"/>
</dbReference>
<organism evidence="2 3">
    <name type="scientific">Corynebacterium pollutisoli</name>
    <dbReference type="NCBI Taxonomy" id="1610489"/>
    <lineage>
        <taxon>Bacteria</taxon>
        <taxon>Bacillati</taxon>
        <taxon>Actinomycetota</taxon>
        <taxon>Actinomycetes</taxon>
        <taxon>Mycobacteriales</taxon>
        <taxon>Corynebacteriaceae</taxon>
        <taxon>Corynebacterium</taxon>
    </lineage>
</organism>
<evidence type="ECO:0000259" key="1">
    <source>
        <dbReference type="Pfam" id="PF00144"/>
    </source>
</evidence>
<dbReference type="Gene3D" id="3.40.710.10">
    <property type="entry name" value="DD-peptidase/beta-lactamase superfamily"/>
    <property type="match status" value="1"/>
</dbReference>
<dbReference type="EMBL" id="FXAR01000012">
    <property type="protein sequence ID" value="SMG39543.1"/>
    <property type="molecule type" value="Genomic_DNA"/>
</dbReference>
<dbReference type="InterPro" id="IPR001466">
    <property type="entry name" value="Beta-lactam-related"/>
</dbReference>
<reference evidence="3" key="1">
    <citation type="submission" date="2017-04" db="EMBL/GenBank/DDBJ databases">
        <authorList>
            <person name="Varghese N."/>
            <person name="Submissions S."/>
        </authorList>
    </citation>
    <scope>NUCLEOTIDE SEQUENCE [LARGE SCALE GENOMIC DNA]</scope>
    <source>
        <strain evidence="3">VDS</strain>
    </source>
</reference>
<name>A0A1X7KE52_9CORY</name>
<feature type="domain" description="Beta-lactamase-related" evidence="1">
    <location>
        <begin position="57"/>
        <end position="360"/>
    </location>
</feature>
<evidence type="ECO:0000313" key="2">
    <source>
        <dbReference type="EMBL" id="SMG39543.1"/>
    </source>
</evidence>
<dbReference type="AlphaFoldDB" id="A0A1X7KE52"/>
<dbReference type="InterPro" id="IPR012338">
    <property type="entry name" value="Beta-lactam/transpept-like"/>
</dbReference>
<dbReference type="STRING" id="1610489.SAMN06295981_2498"/>
<protein>
    <submittedName>
        <fullName evidence="2">CubicO group peptidase, beta-lactamase class C family</fullName>
    </submittedName>
</protein>
<dbReference type="InterPro" id="IPR050789">
    <property type="entry name" value="Diverse_Enzym_Activities"/>
</dbReference>